<organism evidence="1 2">
    <name type="scientific">Lysinibacillus pakistanensis</name>
    <dbReference type="NCBI Taxonomy" id="759811"/>
    <lineage>
        <taxon>Bacteria</taxon>
        <taxon>Bacillati</taxon>
        <taxon>Bacillota</taxon>
        <taxon>Bacilli</taxon>
        <taxon>Bacillales</taxon>
        <taxon>Bacillaceae</taxon>
        <taxon>Lysinibacillus</taxon>
    </lineage>
</organism>
<proteinExistence type="predicted"/>
<dbReference type="EMBL" id="CP126101">
    <property type="protein sequence ID" value="WHY50255.1"/>
    <property type="molecule type" value="Genomic_DNA"/>
</dbReference>
<evidence type="ECO:0000313" key="1">
    <source>
        <dbReference type="EMBL" id="WHY50255.1"/>
    </source>
</evidence>
<name>A0AAX3WQX9_9BACI</name>
<sequence length="46" mass="5599">MNMTEATVWRATPRKLLALWDRHCIFKGWKKEEEHAPRAYADQVQW</sequence>
<dbReference type="AlphaFoldDB" id="A0AAX3WQX9"/>
<protein>
    <submittedName>
        <fullName evidence="1">Uncharacterized protein</fullName>
    </submittedName>
</protein>
<dbReference type="Proteomes" id="UP001178322">
    <property type="component" value="Chromosome"/>
</dbReference>
<reference evidence="1" key="1">
    <citation type="submission" date="2023-05" db="EMBL/GenBank/DDBJ databases">
        <title>Comparative genomics of Bacillaceae isolates and their secondary metabolite potential.</title>
        <authorList>
            <person name="Song L."/>
            <person name="Nielsen L.J."/>
            <person name="Mohite O."/>
            <person name="Xu X."/>
            <person name="Weber T."/>
            <person name="Kovacs A.T."/>
        </authorList>
    </citation>
    <scope>NUCLEOTIDE SEQUENCE</scope>
    <source>
        <strain evidence="1">LY1</strain>
    </source>
</reference>
<dbReference type="RefSeq" id="WP_283868938.1">
    <property type="nucleotide sequence ID" value="NZ_CP126101.1"/>
</dbReference>
<accession>A0AAX3WQX9</accession>
<evidence type="ECO:0000313" key="2">
    <source>
        <dbReference type="Proteomes" id="UP001178322"/>
    </source>
</evidence>
<gene>
    <name evidence="1" type="ORF">QNH24_18245</name>
</gene>